<feature type="transmembrane region" description="Helical" evidence="7">
    <location>
        <begin position="157"/>
        <end position="183"/>
    </location>
</feature>
<dbReference type="GO" id="GO:0005886">
    <property type="term" value="C:plasma membrane"/>
    <property type="evidence" value="ECO:0007669"/>
    <property type="project" value="UniProtKB-SubCell"/>
</dbReference>
<dbReference type="RefSeq" id="WP_189000827.1">
    <property type="nucleotide sequence ID" value="NZ_BMHP01000017.1"/>
</dbReference>
<evidence type="ECO:0000313" key="10">
    <source>
        <dbReference type="Proteomes" id="UP000612456"/>
    </source>
</evidence>
<evidence type="ECO:0000256" key="5">
    <source>
        <dbReference type="ARBA" id="ARBA00022989"/>
    </source>
</evidence>
<dbReference type="PANTHER" id="PTHR30193">
    <property type="entry name" value="ABC TRANSPORTER PERMEASE PROTEIN"/>
    <property type="match status" value="1"/>
</dbReference>
<dbReference type="Pfam" id="PF00528">
    <property type="entry name" value="BPD_transp_1"/>
    <property type="match status" value="1"/>
</dbReference>
<dbReference type="CDD" id="cd06261">
    <property type="entry name" value="TM_PBP2"/>
    <property type="match status" value="1"/>
</dbReference>
<dbReference type="Proteomes" id="UP000612456">
    <property type="component" value="Unassembled WGS sequence"/>
</dbReference>
<evidence type="ECO:0000259" key="8">
    <source>
        <dbReference type="PROSITE" id="PS50928"/>
    </source>
</evidence>
<keyword evidence="4 7" id="KW-0812">Transmembrane</keyword>
<evidence type="ECO:0000256" key="1">
    <source>
        <dbReference type="ARBA" id="ARBA00004651"/>
    </source>
</evidence>
<dbReference type="InterPro" id="IPR051393">
    <property type="entry name" value="ABC_transporter_permease"/>
</dbReference>
<dbReference type="PANTHER" id="PTHR30193:SF37">
    <property type="entry name" value="INNER MEMBRANE ABC TRANSPORTER PERMEASE PROTEIN YCJO"/>
    <property type="match status" value="1"/>
</dbReference>
<comment type="similarity">
    <text evidence="7">Belongs to the binding-protein-dependent transport system permease family.</text>
</comment>
<evidence type="ECO:0000256" key="2">
    <source>
        <dbReference type="ARBA" id="ARBA00022448"/>
    </source>
</evidence>
<sequence length="292" mass="33176">MQRFSYKTQRMFILFGFLTIPVLLSLTFSYYPALSLIYYSFTDWTGLGWNMNWVGLANYKEIFTKPDVFMSLKNNAYYFVGGLIQTVLSLWFAVILTSRLKGRNIFRSALFLPYVLHSVATVIMFKNVYHLDYGSLNALLRGIGLESWQQKWLGNPVLVNFSLAFISMWKYMGLNMVIFIGALQSIPGDVYEAASIDGATAWQKFRFITMPSIKSVLSLMLILTLTGALEAFDIPYVMLLGANGTSTFVIKTVDTAFKYQNFGLASAMAVVLLAIVLIFIVIQRKVLFREEK</sequence>
<dbReference type="SUPFAM" id="SSF161098">
    <property type="entry name" value="MetI-like"/>
    <property type="match status" value="1"/>
</dbReference>
<keyword evidence="2 7" id="KW-0813">Transport</keyword>
<dbReference type="AlphaFoldDB" id="A0A916ZKW1"/>
<evidence type="ECO:0000256" key="4">
    <source>
        <dbReference type="ARBA" id="ARBA00022692"/>
    </source>
</evidence>
<reference evidence="9" key="2">
    <citation type="submission" date="2020-09" db="EMBL/GenBank/DDBJ databases">
        <authorList>
            <person name="Sun Q."/>
            <person name="Zhou Y."/>
        </authorList>
    </citation>
    <scope>NUCLEOTIDE SEQUENCE</scope>
    <source>
        <strain evidence="9">CGMCC 1.15178</strain>
    </source>
</reference>
<feature type="transmembrane region" description="Helical" evidence="7">
    <location>
        <begin position="216"/>
        <end position="242"/>
    </location>
</feature>
<evidence type="ECO:0000313" key="9">
    <source>
        <dbReference type="EMBL" id="GGE02007.1"/>
    </source>
</evidence>
<keyword evidence="5 7" id="KW-1133">Transmembrane helix</keyword>
<protein>
    <submittedName>
        <fullName evidence="9">ABC transporter permease</fullName>
    </submittedName>
</protein>
<feature type="transmembrane region" description="Helical" evidence="7">
    <location>
        <begin position="262"/>
        <end position="282"/>
    </location>
</feature>
<name>A0A916ZKW1_9BACL</name>
<comment type="subcellular location">
    <subcellularLocation>
        <location evidence="1 7">Cell membrane</location>
        <topology evidence="1 7">Multi-pass membrane protein</topology>
    </subcellularLocation>
</comment>
<gene>
    <name evidence="9" type="ORF">GCM10010911_71270</name>
</gene>
<keyword evidence="10" id="KW-1185">Reference proteome</keyword>
<keyword evidence="3" id="KW-1003">Cell membrane</keyword>
<organism evidence="9 10">
    <name type="scientific">Paenibacillus nasutitermitis</name>
    <dbReference type="NCBI Taxonomy" id="1652958"/>
    <lineage>
        <taxon>Bacteria</taxon>
        <taxon>Bacillati</taxon>
        <taxon>Bacillota</taxon>
        <taxon>Bacilli</taxon>
        <taxon>Bacillales</taxon>
        <taxon>Paenibacillaceae</taxon>
        <taxon>Paenibacillus</taxon>
    </lineage>
</organism>
<dbReference type="PROSITE" id="PS50928">
    <property type="entry name" value="ABC_TM1"/>
    <property type="match status" value="1"/>
</dbReference>
<dbReference type="Gene3D" id="1.10.3720.10">
    <property type="entry name" value="MetI-like"/>
    <property type="match status" value="1"/>
</dbReference>
<evidence type="ECO:0000256" key="3">
    <source>
        <dbReference type="ARBA" id="ARBA00022475"/>
    </source>
</evidence>
<dbReference type="EMBL" id="BMHP01000017">
    <property type="protein sequence ID" value="GGE02007.1"/>
    <property type="molecule type" value="Genomic_DNA"/>
</dbReference>
<accession>A0A916ZKW1</accession>
<feature type="domain" description="ABC transmembrane type-1" evidence="8">
    <location>
        <begin position="71"/>
        <end position="283"/>
    </location>
</feature>
<comment type="caution">
    <text evidence="9">The sequence shown here is derived from an EMBL/GenBank/DDBJ whole genome shotgun (WGS) entry which is preliminary data.</text>
</comment>
<feature type="transmembrane region" description="Helical" evidence="7">
    <location>
        <begin position="12"/>
        <end position="31"/>
    </location>
</feature>
<dbReference type="GO" id="GO:0055085">
    <property type="term" value="P:transmembrane transport"/>
    <property type="evidence" value="ECO:0007669"/>
    <property type="project" value="InterPro"/>
</dbReference>
<feature type="transmembrane region" description="Helical" evidence="7">
    <location>
        <begin position="76"/>
        <end position="97"/>
    </location>
</feature>
<feature type="transmembrane region" description="Helical" evidence="7">
    <location>
        <begin position="109"/>
        <end position="129"/>
    </location>
</feature>
<dbReference type="InterPro" id="IPR000515">
    <property type="entry name" value="MetI-like"/>
</dbReference>
<evidence type="ECO:0000256" key="6">
    <source>
        <dbReference type="ARBA" id="ARBA00023136"/>
    </source>
</evidence>
<evidence type="ECO:0000256" key="7">
    <source>
        <dbReference type="RuleBase" id="RU363032"/>
    </source>
</evidence>
<reference evidence="9" key="1">
    <citation type="journal article" date="2014" name="Int. J. Syst. Evol. Microbiol.">
        <title>Complete genome sequence of Corynebacterium casei LMG S-19264T (=DSM 44701T), isolated from a smear-ripened cheese.</title>
        <authorList>
            <consortium name="US DOE Joint Genome Institute (JGI-PGF)"/>
            <person name="Walter F."/>
            <person name="Albersmeier A."/>
            <person name="Kalinowski J."/>
            <person name="Ruckert C."/>
        </authorList>
    </citation>
    <scope>NUCLEOTIDE SEQUENCE</scope>
    <source>
        <strain evidence="9">CGMCC 1.15178</strain>
    </source>
</reference>
<proteinExistence type="inferred from homology"/>
<keyword evidence="6 7" id="KW-0472">Membrane</keyword>
<dbReference type="InterPro" id="IPR035906">
    <property type="entry name" value="MetI-like_sf"/>
</dbReference>